<proteinExistence type="predicted"/>
<keyword evidence="2" id="KW-1185">Reference proteome</keyword>
<name>A0AAJ7WI70_9ACAR</name>
<gene>
    <name evidence="3" type="primary">LOC114828354</name>
</gene>
<sequence length="439" mass="50071">MDFDRGNSPQRQESVDDSVSIRRTARRASLGSAQLDQLAVDISDSREQHTIHNQTLPELRIYVEGNPHRRCQLQQCGFVPTLMSCVRTAPDSDSRRTVLELLREVVTDLAVYPKGITDSHYSDLTISLNEVQESVVECLEILRELTRFSEAQHAVVSNGIHSMLAKIISFLHYQEVLIPAIEILVNVSAERFRCQTVLRAGIFNAFKKAAGNCLLLHHQRRGFQEAQANGEVFKWMTKFQMVIDERDQQEVLQSIIRKCEHFCSEVLSEWTGVMIQWSRFMEVCTKYDEVIPKAIELGFLENSQVIIRYGETNSLATLIQALANVSAKSKESYNRGIIDVGLIRTILDRFPVHELGRVTLMSDAQARSFLDLKTVENIFRIIDNVLTSVLEGSADREYKRTIIEFLLERNIMTTPRLFEGSAESQRLLGRITGKLNWLP</sequence>
<organism evidence="2 3">
    <name type="scientific">Galendromus occidentalis</name>
    <name type="common">western predatory mite</name>
    <dbReference type="NCBI Taxonomy" id="34638"/>
    <lineage>
        <taxon>Eukaryota</taxon>
        <taxon>Metazoa</taxon>
        <taxon>Ecdysozoa</taxon>
        <taxon>Arthropoda</taxon>
        <taxon>Chelicerata</taxon>
        <taxon>Arachnida</taxon>
        <taxon>Acari</taxon>
        <taxon>Parasitiformes</taxon>
        <taxon>Mesostigmata</taxon>
        <taxon>Gamasina</taxon>
        <taxon>Phytoseioidea</taxon>
        <taxon>Phytoseiidae</taxon>
        <taxon>Typhlodrominae</taxon>
        <taxon>Galendromus</taxon>
    </lineage>
</organism>
<dbReference type="InterPro" id="IPR016024">
    <property type="entry name" value="ARM-type_fold"/>
</dbReference>
<dbReference type="RefSeq" id="XP_028968011.1">
    <property type="nucleotide sequence ID" value="XM_029112178.1"/>
</dbReference>
<dbReference type="AlphaFoldDB" id="A0AAJ7WI70"/>
<evidence type="ECO:0000256" key="1">
    <source>
        <dbReference type="SAM" id="MobiDB-lite"/>
    </source>
</evidence>
<dbReference type="Proteomes" id="UP000694867">
    <property type="component" value="Unplaced"/>
</dbReference>
<reference evidence="3" key="1">
    <citation type="submission" date="2025-08" db="UniProtKB">
        <authorList>
            <consortium name="RefSeq"/>
        </authorList>
    </citation>
    <scope>IDENTIFICATION</scope>
</reference>
<accession>A0AAJ7WI70</accession>
<dbReference type="Gene3D" id="1.25.10.10">
    <property type="entry name" value="Leucine-rich Repeat Variant"/>
    <property type="match status" value="1"/>
</dbReference>
<dbReference type="GeneID" id="114828354"/>
<evidence type="ECO:0000313" key="2">
    <source>
        <dbReference type="Proteomes" id="UP000694867"/>
    </source>
</evidence>
<dbReference type="KEGG" id="goe:114828354"/>
<protein>
    <submittedName>
        <fullName evidence="3">Uncharacterized protein LOC114828354</fullName>
    </submittedName>
</protein>
<evidence type="ECO:0000313" key="3">
    <source>
        <dbReference type="RefSeq" id="XP_028968011.1"/>
    </source>
</evidence>
<feature type="region of interest" description="Disordered" evidence="1">
    <location>
        <begin position="1"/>
        <end position="20"/>
    </location>
</feature>
<dbReference type="InterPro" id="IPR011989">
    <property type="entry name" value="ARM-like"/>
</dbReference>
<dbReference type="SUPFAM" id="SSF48371">
    <property type="entry name" value="ARM repeat"/>
    <property type="match status" value="1"/>
</dbReference>